<feature type="compositionally biased region" description="Basic residues" evidence="1">
    <location>
        <begin position="1522"/>
        <end position="1531"/>
    </location>
</feature>
<feature type="region of interest" description="Disordered" evidence="1">
    <location>
        <begin position="1520"/>
        <end position="1539"/>
    </location>
</feature>
<evidence type="ECO:0000313" key="3">
    <source>
        <dbReference type="Proteomes" id="UP000006319"/>
    </source>
</evidence>
<dbReference type="EMBL" id="DF157105">
    <property type="protein sequence ID" value="GAB68631.1"/>
    <property type="molecule type" value="Genomic_DNA"/>
</dbReference>
<evidence type="ECO:0000256" key="1">
    <source>
        <dbReference type="SAM" id="MobiDB-lite"/>
    </source>
</evidence>
<accession>K6UEM9</accession>
<feature type="region of interest" description="Disordered" evidence="1">
    <location>
        <begin position="1556"/>
        <end position="1580"/>
    </location>
</feature>
<feature type="region of interest" description="Disordered" evidence="1">
    <location>
        <begin position="133"/>
        <end position="178"/>
    </location>
</feature>
<feature type="compositionally biased region" description="Basic and acidic residues" evidence="1">
    <location>
        <begin position="166"/>
        <end position="178"/>
    </location>
</feature>
<feature type="region of interest" description="Disordered" evidence="1">
    <location>
        <begin position="1664"/>
        <end position="1688"/>
    </location>
</feature>
<feature type="non-terminal residue" evidence="2">
    <location>
        <position position="1"/>
    </location>
</feature>
<dbReference type="KEGG" id="pcy:PCYB_135050"/>
<proteinExistence type="predicted"/>
<name>K6UEM9_PLACD</name>
<feature type="compositionally biased region" description="Polar residues" evidence="1">
    <location>
        <begin position="1670"/>
        <end position="1688"/>
    </location>
</feature>
<protein>
    <submittedName>
        <fullName evidence="2">Uncharacterized protein</fullName>
    </submittedName>
</protein>
<gene>
    <name evidence="2" type="ORF">PCYB_135050</name>
</gene>
<dbReference type="OrthoDB" id="390313at2759"/>
<keyword evidence="3" id="KW-1185">Reference proteome</keyword>
<reference evidence="2 3" key="1">
    <citation type="journal article" date="2012" name="Nat. Genet.">
        <title>Plasmodium cynomolgi genome sequences provide insight into Plasmodium vivax and the monkey malaria clade.</title>
        <authorList>
            <person name="Tachibana S."/>
            <person name="Sullivan S.A."/>
            <person name="Kawai S."/>
            <person name="Nakamura S."/>
            <person name="Kim H.R."/>
            <person name="Goto N."/>
            <person name="Arisue N."/>
            <person name="Palacpac N.M.Q."/>
            <person name="Honma H."/>
            <person name="Yagi M."/>
            <person name="Tougan T."/>
            <person name="Katakai Y."/>
            <person name="Kaneko O."/>
            <person name="Mita T."/>
            <person name="Kita K."/>
            <person name="Yasutomi Y."/>
            <person name="Sutton P.L."/>
            <person name="Shakhbatyan R."/>
            <person name="Horii T."/>
            <person name="Yasunaga T."/>
            <person name="Barnwell J.W."/>
            <person name="Escalante A.A."/>
            <person name="Carlton J.M."/>
            <person name="Tanabe K."/>
        </authorList>
    </citation>
    <scope>NUCLEOTIDE SEQUENCE [LARGE SCALE GENOMIC DNA]</scope>
    <source>
        <strain evidence="2 3">B</strain>
    </source>
</reference>
<feature type="non-terminal residue" evidence="2">
    <location>
        <position position="1731"/>
    </location>
</feature>
<organism evidence="2 3">
    <name type="scientific">Plasmodium cynomolgi (strain B)</name>
    <dbReference type="NCBI Taxonomy" id="1120755"/>
    <lineage>
        <taxon>Eukaryota</taxon>
        <taxon>Sar</taxon>
        <taxon>Alveolata</taxon>
        <taxon>Apicomplexa</taxon>
        <taxon>Aconoidasida</taxon>
        <taxon>Haemosporida</taxon>
        <taxon>Plasmodiidae</taxon>
        <taxon>Plasmodium</taxon>
        <taxon>Plasmodium (Plasmodium)</taxon>
    </lineage>
</organism>
<dbReference type="RefSeq" id="XP_004224578.1">
    <property type="nucleotide sequence ID" value="XM_004224530.1"/>
</dbReference>
<evidence type="ECO:0000313" key="2">
    <source>
        <dbReference type="EMBL" id="GAB68631.1"/>
    </source>
</evidence>
<feature type="compositionally biased region" description="Basic and acidic residues" evidence="1">
    <location>
        <begin position="143"/>
        <end position="155"/>
    </location>
</feature>
<dbReference type="OMA" id="KMKLFFC"/>
<dbReference type="GeneID" id="14695009"/>
<sequence length="1731" mass="200935">NNNVYYYERGAPKWKTSPPQQCNFLDNFVNRVTLHIEMVKLYMKQKDTTPFLCLLMNDLSLEKGGTSNLVRSRVERFYLFFTSSNAKLKIQIDCKKLFMNLNSVWPLIYFNFVKNFFDLVQVGKKTNRSAKLCRRGGQNTHCKRGETLNRSEGNRGETYPHNANSSDERKKGKWKMEDEKERSADKKKSFILHVCANDVYFQFRNKGNLVLLDLDPLDEDFVKTFVLISNRLNLHLEKRSFHFSLQNVRVFNSSGRLTCLVHNFTICKMNREYFFEVKSAFFYFPLMELLTVGVVNFVLECLRQARHSPLLQITLHGRDFTLTCDYLNVCNEKKGSSLTFIRLDSPTVCSTFDDNFLDVLNDVHRTVRFISILVKKTKGVGHSVGEDLGSAAGPEGKVEAQANRKIHLKIVHLRVVEMVKGEGKKAKRCMSDITMCKKRMRKEKHIGSNKGEEKKRLRMFLSRRHTHFGESINLGSQKNATLFRSKRPWRRSGMSRLGKKENGLLFVKGKRLIGNSTLLEVPNWCHFHFGDSYKKDPPTCRVYPMEESVVWERSSPGDSPSCCHDCAANRSTEKRNDKDIIGSIKMKRNKKVYFRRKKRNHGGDINRGKFTPKQKRIKCPRRGKPFSNLTHSPRRYRCTHLCWCSQRKKSLTGEEASRIFTQKKRLVQGLLLIDGVDMHKEVDMGMVQLDKTYFFLFKKNISELKLLHFLRTLEFIRVQKEDQFFTLNYLMPHVCEEIAFCFFTARIHLLRETQTACIWLSLSRSKIIFPGVNSYIAVSYMLRRMSYYREKHTHVTWLEKRDNHREGNIDGVGKASNTSVCSTSRFSIVINSTFVELHFFFEYVCTFTLSCRSLSISTQQRGEGGRHPFANVTARNFLLSYGFFSNGKVANSHFAQKENAYVCMRIFRRLKLRERILRLSIGETNRVKELMYVAYAHGKAFTRGGSDKGDAAEYQTEPACCMSNGRCLILNITLVGRTEEERMTNCNMLPHQFLFLLNTMRKANSYVDALFSGLHNLFKSSSEEWRNVKRVPAEKNRMNVKINLEATNLHLKFYFLRLFLKRITMSSYEGGGLIHDAYGKKSGDPSSSSSKTEDETIYSFSFDNLILCFEDVVNSSFSKSGESSIFMNDVRNFPPSIFFHLFGHMPPLYCPIVSNVLRYLEVRKMEVLIKRKERTFVSIDSMTMYINDQTIERLKFVFEKGRKALNVLRAYWGGPLGRGQNSLQCKREREYILYLKNFEINFHKMVEVKNRKSRNRNGGKMEKKKNFLLEDSFICPNEKVQGKDPNRDGNHTGVNHVEEGKKKLSNYLFERKITFLKRRGEEAAKCAKKDRAKCHTDFCTDGVSPAEQGEARPTQRKDPLLNVHKKMLRRLRSDPNGKTSTKQCYYNSMIHPFYFLPDQSAPPCSYTERYEHVCKNVPFNYVECEDQLLLFLHKTIIKYMNSSGEQNVSFFLKNLSSYYISSYHLFSINKHRGRQGGGGSNRGHTMHDTVRENMICAGENNLSNELMIANLHEKETYERLERKKKRKKNKCTHLEEIKTNGEEKKRKKLLLYNNESLPPLGGKADGAQGNEQELSPARNEEHFYFNKSGTKVERSNQPTFEFASNSHSNDESVNGKWKSASHNNVHKVNELRKKMKLFFCLPNKKETLSPFLRAKEFNVVMRSHRGGKQHTASSIGRSSSEGHETNSQGNEVGEVSIYLDYIILLFNKRVVDYFFYLSSKVVKYYEGKRGD</sequence>
<dbReference type="VEuPathDB" id="PlasmoDB:PCYB_135050"/>
<dbReference type="Proteomes" id="UP000006319">
    <property type="component" value="Chromosome 13"/>
</dbReference>